<evidence type="ECO:0000256" key="3">
    <source>
        <dbReference type="SAM" id="SignalP"/>
    </source>
</evidence>
<feature type="transmembrane region" description="Helical" evidence="2">
    <location>
        <begin position="117"/>
        <end position="139"/>
    </location>
</feature>
<feature type="compositionally biased region" description="Polar residues" evidence="1">
    <location>
        <begin position="277"/>
        <end position="287"/>
    </location>
</feature>
<keyword evidence="2" id="KW-0812">Transmembrane</keyword>
<organism evidence="4 5">
    <name type="scientific">Sphaerosporella brunnea</name>
    <dbReference type="NCBI Taxonomy" id="1250544"/>
    <lineage>
        <taxon>Eukaryota</taxon>
        <taxon>Fungi</taxon>
        <taxon>Dikarya</taxon>
        <taxon>Ascomycota</taxon>
        <taxon>Pezizomycotina</taxon>
        <taxon>Pezizomycetes</taxon>
        <taxon>Pezizales</taxon>
        <taxon>Pyronemataceae</taxon>
        <taxon>Sphaerosporella</taxon>
    </lineage>
</organism>
<accession>A0A5J5F2X3</accession>
<dbReference type="Proteomes" id="UP000326924">
    <property type="component" value="Unassembled WGS sequence"/>
</dbReference>
<dbReference type="EMBL" id="VXIS01000044">
    <property type="protein sequence ID" value="KAA8910598.1"/>
    <property type="molecule type" value="Genomic_DNA"/>
</dbReference>
<feature type="compositionally biased region" description="Basic and acidic residues" evidence="1">
    <location>
        <begin position="260"/>
        <end position="273"/>
    </location>
</feature>
<keyword evidence="5" id="KW-1185">Reference proteome</keyword>
<dbReference type="InParanoid" id="A0A5J5F2X3"/>
<feature type="signal peptide" evidence="3">
    <location>
        <begin position="1"/>
        <end position="18"/>
    </location>
</feature>
<evidence type="ECO:0000313" key="5">
    <source>
        <dbReference type="Proteomes" id="UP000326924"/>
    </source>
</evidence>
<feature type="compositionally biased region" description="Polar residues" evidence="1">
    <location>
        <begin position="229"/>
        <end position="238"/>
    </location>
</feature>
<keyword evidence="2" id="KW-1133">Transmembrane helix</keyword>
<name>A0A5J5F2X3_9PEZI</name>
<keyword evidence="3" id="KW-0732">Signal</keyword>
<protein>
    <recommendedName>
        <fullName evidence="6">Extracellular membrane protein CFEM domain-containing protein</fullName>
    </recommendedName>
</protein>
<comment type="caution">
    <text evidence="4">The sequence shown here is derived from an EMBL/GenBank/DDBJ whole genome shotgun (WGS) entry which is preliminary data.</text>
</comment>
<feature type="region of interest" description="Disordered" evidence="1">
    <location>
        <begin position="183"/>
        <end position="311"/>
    </location>
</feature>
<reference evidence="4 5" key="1">
    <citation type="submission" date="2019-09" db="EMBL/GenBank/DDBJ databases">
        <title>Draft genome of the ectomycorrhizal ascomycete Sphaerosporella brunnea.</title>
        <authorList>
            <consortium name="DOE Joint Genome Institute"/>
            <person name="Benucci G.M."/>
            <person name="Marozzi G."/>
            <person name="Antonielli L."/>
            <person name="Sanchez S."/>
            <person name="Marco P."/>
            <person name="Wang X."/>
            <person name="Falini L.B."/>
            <person name="Barry K."/>
            <person name="Haridas S."/>
            <person name="Lipzen A."/>
            <person name="Labutti K."/>
            <person name="Grigoriev I.V."/>
            <person name="Murat C."/>
            <person name="Martin F."/>
            <person name="Albertini E."/>
            <person name="Donnini D."/>
            <person name="Bonito G."/>
        </authorList>
    </citation>
    <scope>NUCLEOTIDE SEQUENCE [LARGE SCALE GENOMIC DNA]</scope>
    <source>
        <strain evidence="4 5">Sb_GMNB300</strain>
    </source>
</reference>
<gene>
    <name evidence="4" type="ORF">FN846DRAFT_525308</name>
</gene>
<proteinExistence type="predicted"/>
<sequence length="311" mass="32765">MHLYVLLLLSAISAAAQAQTTTFPPSLDFIPPCARPCVNSYIPTLVSSLATTCITFPGFNPALNGTTPGENVRQQIAACVWECDEATNISPAFRAALAQVCAEDTTGDDGKKLSPGAIAGLVVAFVCTLLLSAVGVFVCRRRRQAPSVVVAREAEADAKSISSSSAASFETASQAEKGVANAGFDFGVPPTTPPAVAGQPKPTPYSPVSPVEEQKQEQEEEEGAEGLHCSTTQPEGSRTPTTPPPQLTTPIPLSRADSLSWRRELQDAAERAATRVSLRTTQPLQPNTERRASKGSSILTFATRKGSGRSR</sequence>
<evidence type="ECO:0000256" key="2">
    <source>
        <dbReference type="SAM" id="Phobius"/>
    </source>
</evidence>
<evidence type="ECO:0000256" key="1">
    <source>
        <dbReference type="SAM" id="MobiDB-lite"/>
    </source>
</evidence>
<dbReference type="AlphaFoldDB" id="A0A5J5F2X3"/>
<feature type="chain" id="PRO_5023840836" description="Extracellular membrane protein CFEM domain-containing protein" evidence="3">
    <location>
        <begin position="19"/>
        <end position="311"/>
    </location>
</feature>
<evidence type="ECO:0000313" key="4">
    <source>
        <dbReference type="EMBL" id="KAA8910598.1"/>
    </source>
</evidence>
<keyword evidence="2" id="KW-0472">Membrane</keyword>
<evidence type="ECO:0008006" key="6">
    <source>
        <dbReference type="Google" id="ProtNLM"/>
    </source>
</evidence>